<sequence length="235" mass="24413">MPKRSLGDITIPTQIALVIGAVVAVAPVVYNRLAPVLHLEAFAAASTFLLVGAIIFGLSGVSALIEVFRKPGGILTPEGREAHEAHFESRVQAAAADSEAAAGEGLVRSRRRRPRLALTIGSTLLVAAMVAVLTVFAIDNAPILWSIAVIAIAVCSTVVVVPAGLIVDARIAAARAARLEAERRATEARAREAAEAAERAYRESTRGLLGGFRRVAHKVVGRPGRAIAAASPPGS</sequence>
<evidence type="ECO:0000256" key="2">
    <source>
        <dbReference type="SAM" id="Phobius"/>
    </source>
</evidence>
<keyword evidence="2" id="KW-0472">Membrane</keyword>
<feature type="transmembrane region" description="Helical" evidence="2">
    <location>
        <begin position="116"/>
        <end position="138"/>
    </location>
</feature>
<proteinExistence type="predicted"/>
<keyword evidence="1" id="KW-0175">Coiled coil</keyword>
<evidence type="ECO:0000313" key="3">
    <source>
        <dbReference type="EMBL" id="BDZ52759.1"/>
    </source>
</evidence>
<feature type="transmembrane region" description="Helical" evidence="2">
    <location>
        <begin position="144"/>
        <end position="167"/>
    </location>
</feature>
<dbReference type="RefSeq" id="WP_286347042.1">
    <property type="nucleotide sequence ID" value="NZ_AP027733.1"/>
</dbReference>
<geneLocation type="plasmid" evidence="3 4">
    <name>pNBRC108728a</name>
</geneLocation>
<dbReference type="EMBL" id="AP027733">
    <property type="protein sequence ID" value="BDZ52759.1"/>
    <property type="molecule type" value="Genomic_DNA"/>
</dbReference>
<gene>
    <name evidence="3" type="ORF">GCM10025867_50000</name>
</gene>
<evidence type="ECO:0000313" key="4">
    <source>
        <dbReference type="Proteomes" id="UP001321486"/>
    </source>
</evidence>
<dbReference type="Proteomes" id="UP001321486">
    <property type="component" value="Plasmid pNBRC108728a"/>
</dbReference>
<keyword evidence="3" id="KW-0614">Plasmid</keyword>
<feature type="coiled-coil region" evidence="1">
    <location>
        <begin position="169"/>
        <end position="203"/>
    </location>
</feature>
<protein>
    <submittedName>
        <fullName evidence="3">Uncharacterized protein</fullName>
    </submittedName>
</protein>
<keyword evidence="4" id="KW-1185">Reference proteome</keyword>
<accession>A0ABM8GWG0</accession>
<feature type="transmembrane region" description="Helical" evidence="2">
    <location>
        <begin position="42"/>
        <end position="65"/>
    </location>
</feature>
<keyword evidence="2" id="KW-0812">Transmembrane</keyword>
<feature type="transmembrane region" description="Helical" evidence="2">
    <location>
        <begin position="12"/>
        <end position="30"/>
    </location>
</feature>
<keyword evidence="2" id="KW-1133">Transmembrane helix</keyword>
<name>A0ABM8GWG0_9MICO</name>
<evidence type="ECO:0000256" key="1">
    <source>
        <dbReference type="SAM" id="Coils"/>
    </source>
</evidence>
<organism evidence="3 4">
    <name type="scientific">Frondihabitans sucicola</name>
    <dbReference type="NCBI Taxonomy" id="1268041"/>
    <lineage>
        <taxon>Bacteria</taxon>
        <taxon>Bacillati</taxon>
        <taxon>Actinomycetota</taxon>
        <taxon>Actinomycetes</taxon>
        <taxon>Micrococcales</taxon>
        <taxon>Microbacteriaceae</taxon>
        <taxon>Frondihabitans</taxon>
    </lineage>
</organism>
<reference evidence="4" key="1">
    <citation type="journal article" date="2019" name="Int. J. Syst. Evol. Microbiol.">
        <title>The Global Catalogue of Microorganisms (GCM) 10K type strain sequencing project: providing services to taxonomists for standard genome sequencing and annotation.</title>
        <authorList>
            <consortium name="The Broad Institute Genomics Platform"/>
            <consortium name="The Broad Institute Genome Sequencing Center for Infectious Disease"/>
            <person name="Wu L."/>
            <person name="Ma J."/>
        </authorList>
    </citation>
    <scope>NUCLEOTIDE SEQUENCE [LARGE SCALE GENOMIC DNA]</scope>
    <source>
        <strain evidence="4">NBRC 108728</strain>
    </source>
</reference>